<dbReference type="RefSeq" id="XP_069200540.1">
    <property type="nucleotide sequence ID" value="XM_069346812.1"/>
</dbReference>
<keyword evidence="2" id="KW-0813">Transport</keyword>
<dbReference type="Gene3D" id="1.20.1250.20">
    <property type="entry name" value="MFS general substrate transporter like domains"/>
    <property type="match status" value="1"/>
</dbReference>
<dbReference type="GeneID" id="95974379"/>
<evidence type="ECO:0000256" key="3">
    <source>
        <dbReference type="ARBA" id="ARBA00022475"/>
    </source>
</evidence>
<keyword evidence="5 9" id="KW-1133">Transmembrane helix</keyword>
<organism evidence="11 12">
    <name type="scientific">Neodothiora populina</name>
    <dbReference type="NCBI Taxonomy" id="2781224"/>
    <lineage>
        <taxon>Eukaryota</taxon>
        <taxon>Fungi</taxon>
        <taxon>Dikarya</taxon>
        <taxon>Ascomycota</taxon>
        <taxon>Pezizomycotina</taxon>
        <taxon>Dothideomycetes</taxon>
        <taxon>Dothideomycetidae</taxon>
        <taxon>Dothideales</taxon>
        <taxon>Dothioraceae</taxon>
        <taxon>Neodothiora</taxon>
    </lineage>
</organism>
<gene>
    <name evidence="11" type="ORF">AAFC00_000676</name>
</gene>
<dbReference type="PROSITE" id="PS50850">
    <property type="entry name" value="MFS"/>
    <property type="match status" value="1"/>
</dbReference>
<evidence type="ECO:0000256" key="6">
    <source>
        <dbReference type="ARBA" id="ARBA00023136"/>
    </source>
</evidence>
<dbReference type="InterPro" id="IPR011701">
    <property type="entry name" value="MFS"/>
</dbReference>
<keyword evidence="3" id="KW-1003">Cell membrane</keyword>
<feature type="transmembrane region" description="Helical" evidence="9">
    <location>
        <begin position="303"/>
        <end position="330"/>
    </location>
</feature>
<dbReference type="EMBL" id="JBFMKM010000009">
    <property type="protein sequence ID" value="KAL1304265.1"/>
    <property type="molecule type" value="Genomic_DNA"/>
</dbReference>
<comment type="caution">
    <text evidence="11">The sequence shown here is derived from an EMBL/GenBank/DDBJ whole genome shotgun (WGS) entry which is preliminary data.</text>
</comment>
<feature type="transmembrane region" description="Helical" evidence="9">
    <location>
        <begin position="350"/>
        <end position="368"/>
    </location>
</feature>
<keyword evidence="6 9" id="KW-0472">Membrane</keyword>
<comment type="subcellular location">
    <subcellularLocation>
        <location evidence="1">Cell membrane</location>
        <topology evidence="1">Multi-pass membrane protein</topology>
    </subcellularLocation>
</comment>
<dbReference type="InterPro" id="IPR036259">
    <property type="entry name" value="MFS_trans_sf"/>
</dbReference>
<feature type="transmembrane region" description="Helical" evidence="9">
    <location>
        <begin position="115"/>
        <end position="135"/>
    </location>
</feature>
<evidence type="ECO:0000256" key="2">
    <source>
        <dbReference type="ARBA" id="ARBA00022448"/>
    </source>
</evidence>
<feature type="transmembrane region" description="Helical" evidence="9">
    <location>
        <begin position="412"/>
        <end position="433"/>
    </location>
</feature>
<keyword evidence="4 9" id="KW-0812">Transmembrane</keyword>
<evidence type="ECO:0000256" key="8">
    <source>
        <dbReference type="SAM" id="MobiDB-lite"/>
    </source>
</evidence>
<evidence type="ECO:0000313" key="11">
    <source>
        <dbReference type="EMBL" id="KAL1304265.1"/>
    </source>
</evidence>
<feature type="compositionally biased region" description="Polar residues" evidence="8">
    <location>
        <begin position="1"/>
        <end position="18"/>
    </location>
</feature>
<feature type="transmembrane region" description="Helical" evidence="9">
    <location>
        <begin position="234"/>
        <end position="253"/>
    </location>
</feature>
<evidence type="ECO:0000313" key="12">
    <source>
        <dbReference type="Proteomes" id="UP001562354"/>
    </source>
</evidence>
<evidence type="ECO:0000256" key="5">
    <source>
        <dbReference type="ARBA" id="ARBA00022989"/>
    </source>
</evidence>
<evidence type="ECO:0000256" key="1">
    <source>
        <dbReference type="ARBA" id="ARBA00004651"/>
    </source>
</evidence>
<feature type="transmembrane region" description="Helical" evidence="9">
    <location>
        <begin position="76"/>
        <end position="94"/>
    </location>
</feature>
<dbReference type="Proteomes" id="UP001562354">
    <property type="component" value="Unassembled WGS sequence"/>
</dbReference>
<comment type="similarity">
    <text evidence="7">Belongs to the major facilitator superfamily. DHA1 family. Polyamines/proton antiporter (TC 2.A.1.2.16) subfamily.</text>
</comment>
<feature type="region of interest" description="Disordered" evidence="8">
    <location>
        <begin position="1"/>
        <end position="21"/>
    </location>
</feature>
<evidence type="ECO:0000256" key="9">
    <source>
        <dbReference type="SAM" id="Phobius"/>
    </source>
</evidence>
<accession>A0ABR3PDU9</accession>
<name>A0ABR3PDU9_9PEZI</name>
<dbReference type="PANTHER" id="PTHR23502:SF186">
    <property type="entry name" value="MAJOR FACILITATOR SUPERFAMILY (MFS) PROFILE DOMAIN-CONTAINING PROTEIN"/>
    <property type="match status" value="1"/>
</dbReference>
<sequence length="588" mass="64426">MSSTTSADIEKPTMSSGTHLDLPERIPRWRMVFDKARITRAVYDEKYEGEGTDESPYIVTWIENDPGNPYTWPNGFRWWICAINAFVTLAVAINSSAFSGSIRELLADFMTSTELITAGVSLFVLGFAVGPLLWAPLSEVYGRQIVFAVTYGGFTAFNIGAANAQSIGQLLVMRFFAGSFGSSPFTNSGGAIADVFMANERGLAMAFFALCPSLGPALGPVIGGFLSETEGWRWVQGLMSIMSGVLWIVGMVGNPETYAPVLLHARAAKLSKLTGKVYKTRQDITNADVGIVQIFKTSLSRPILLLFTEPIVLLLSLYMAIIYGTLYLFFGAYPIVYQQSRGWSEGIGGLPFLGIGVGMMSAIAYIIIAPKFSKKPPNPFPEPEERLKVCLIGAFALPIGIFWFAWTNYPSVHWMASVAAGVPFGFGMVFVFLSITNYLVDAYTIYAASALAANSVLRSLFGAAFPLFTKQMYAKLGLHWASSIPAFLALACIPFPFLFYHYGARIRRKCKYAAEAAAFRDKLVQKVAVTAEGEKEIKESEVPEIEAEGGLTLTRTKTYDASPYDLDLVNTRDSALTHKSQKSRKSKK</sequence>
<dbReference type="InterPro" id="IPR020846">
    <property type="entry name" value="MFS_dom"/>
</dbReference>
<feature type="transmembrane region" description="Helical" evidence="9">
    <location>
        <begin position="141"/>
        <end position="164"/>
    </location>
</feature>
<dbReference type="CDD" id="cd17323">
    <property type="entry name" value="MFS_Tpo1_MDR_like"/>
    <property type="match status" value="1"/>
</dbReference>
<evidence type="ECO:0000256" key="7">
    <source>
        <dbReference type="ARBA" id="ARBA00038459"/>
    </source>
</evidence>
<reference evidence="11 12" key="1">
    <citation type="submission" date="2024-07" db="EMBL/GenBank/DDBJ databases">
        <title>Draft sequence of the Neodothiora populina.</title>
        <authorList>
            <person name="Drown D.D."/>
            <person name="Schuette U.S."/>
            <person name="Buechlein A.B."/>
            <person name="Rusch D.R."/>
            <person name="Winton L.W."/>
            <person name="Adams G.A."/>
        </authorList>
    </citation>
    <scope>NUCLEOTIDE SEQUENCE [LARGE SCALE GENOMIC DNA]</scope>
    <source>
        <strain evidence="11 12">CPC 39397</strain>
    </source>
</reference>
<dbReference type="Pfam" id="PF07690">
    <property type="entry name" value="MFS_1"/>
    <property type="match status" value="1"/>
</dbReference>
<protein>
    <recommendedName>
        <fullName evidence="10">Major facilitator superfamily (MFS) profile domain-containing protein</fullName>
    </recommendedName>
</protein>
<feature type="domain" description="Major facilitator superfamily (MFS) profile" evidence="10">
    <location>
        <begin position="80"/>
        <end position="509"/>
    </location>
</feature>
<evidence type="ECO:0000256" key="4">
    <source>
        <dbReference type="ARBA" id="ARBA00022692"/>
    </source>
</evidence>
<feature type="transmembrane region" description="Helical" evidence="9">
    <location>
        <begin position="445"/>
        <end position="468"/>
    </location>
</feature>
<dbReference type="PANTHER" id="PTHR23502">
    <property type="entry name" value="MAJOR FACILITATOR SUPERFAMILY"/>
    <property type="match status" value="1"/>
</dbReference>
<feature type="transmembrane region" description="Helical" evidence="9">
    <location>
        <begin position="480"/>
        <end position="502"/>
    </location>
</feature>
<keyword evidence="12" id="KW-1185">Reference proteome</keyword>
<evidence type="ECO:0000259" key="10">
    <source>
        <dbReference type="PROSITE" id="PS50850"/>
    </source>
</evidence>
<feature type="transmembrane region" description="Helical" evidence="9">
    <location>
        <begin position="203"/>
        <end position="222"/>
    </location>
</feature>
<dbReference type="SUPFAM" id="SSF103473">
    <property type="entry name" value="MFS general substrate transporter"/>
    <property type="match status" value="1"/>
</dbReference>
<proteinExistence type="inferred from homology"/>